<gene>
    <name evidence="2" type="ORF">ElyMa_006138000</name>
</gene>
<comment type="caution">
    <text evidence="2">The sequence shown here is derived from an EMBL/GenBank/DDBJ whole genome shotgun (WGS) entry which is preliminary data.</text>
</comment>
<proteinExistence type="predicted"/>
<evidence type="ECO:0000313" key="3">
    <source>
        <dbReference type="Proteomes" id="UP000762676"/>
    </source>
</evidence>
<protein>
    <submittedName>
        <fullName evidence="2">PiggyBac transposable element-derived protein 4-like</fullName>
    </submittedName>
</protein>
<accession>A0AAV4GZL1</accession>
<dbReference type="AlphaFoldDB" id="A0AAV4GZL1"/>
<dbReference type="PANTHER" id="PTHR46599">
    <property type="entry name" value="PIGGYBAC TRANSPOSABLE ELEMENT-DERIVED PROTEIN 4"/>
    <property type="match status" value="1"/>
</dbReference>
<dbReference type="PANTHER" id="PTHR46599:SF3">
    <property type="entry name" value="PIGGYBAC TRANSPOSABLE ELEMENT-DERIVED PROTEIN 4"/>
    <property type="match status" value="1"/>
</dbReference>
<dbReference type="InterPro" id="IPR029526">
    <property type="entry name" value="PGBD"/>
</dbReference>
<dbReference type="EMBL" id="BMAT01012322">
    <property type="protein sequence ID" value="GFR89961.1"/>
    <property type="molecule type" value="Genomic_DNA"/>
</dbReference>
<evidence type="ECO:0000259" key="1">
    <source>
        <dbReference type="Pfam" id="PF13843"/>
    </source>
</evidence>
<organism evidence="2 3">
    <name type="scientific">Elysia marginata</name>
    <dbReference type="NCBI Taxonomy" id="1093978"/>
    <lineage>
        <taxon>Eukaryota</taxon>
        <taxon>Metazoa</taxon>
        <taxon>Spiralia</taxon>
        <taxon>Lophotrochozoa</taxon>
        <taxon>Mollusca</taxon>
        <taxon>Gastropoda</taxon>
        <taxon>Heterobranchia</taxon>
        <taxon>Euthyneura</taxon>
        <taxon>Panpulmonata</taxon>
        <taxon>Sacoglossa</taxon>
        <taxon>Placobranchoidea</taxon>
        <taxon>Plakobranchidae</taxon>
        <taxon>Elysia</taxon>
    </lineage>
</organism>
<evidence type="ECO:0000313" key="2">
    <source>
        <dbReference type="EMBL" id="GFR89961.1"/>
    </source>
</evidence>
<name>A0AAV4GZL1_9GAST</name>
<feature type="domain" description="PiggyBac transposable element-derived protein" evidence="1">
    <location>
        <begin position="106"/>
        <end position="461"/>
    </location>
</feature>
<dbReference type="Pfam" id="PF13843">
    <property type="entry name" value="DDE_Tnp_1_7"/>
    <property type="match status" value="1"/>
</dbReference>
<keyword evidence="3" id="KW-1185">Reference proteome</keyword>
<dbReference type="Proteomes" id="UP000762676">
    <property type="component" value="Unassembled WGS sequence"/>
</dbReference>
<reference evidence="2 3" key="1">
    <citation type="journal article" date="2021" name="Elife">
        <title>Chloroplast acquisition without the gene transfer in kleptoplastic sea slugs, Plakobranchus ocellatus.</title>
        <authorList>
            <person name="Maeda T."/>
            <person name="Takahashi S."/>
            <person name="Yoshida T."/>
            <person name="Shimamura S."/>
            <person name="Takaki Y."/>
            <person name="Nagai Y."/>
            <person name="Toyoda A."/>
            <person name="Suzuki Y."/>
            <person name="Arimoto A."/>
            <person name="Ishii H."/>
            <person name="Satoh N."/>
            <person name="Nishiyama T."/>
            <person name="Hasebe M."/>
            <person name="Maruyama T."/>
            <person name="Minagawa J."/>
            <person name="Obokata J."/>
            <person name="Shigenobu S."/>
        </authorList>
    </citation>
    <scope>NUCLEOTIDE SEQUENCE [LARGE SCALE GENOMIC DNA]</scope>
</reference>
<sequence>MEFTDPGGGGCAQADAREHQVVDAGDEESLVHRMLLEVFEDGSGDEAVVFEDFFEDPNSADKVARATACSEWIWRSGSCEPHTVDFSENPGPTNHVTLTATSSSLNFLKQFFSADMLESIATETNRYAEYILKTATCSSSSKLHMWKPTSINELWSFLGLIIGMKFVPVDNLSLYWSKDALYNFPFFRSVMSGSRFFLLLKFLHITNTMNPKNKGDVLSKVMPFLNHILVNFQDSYTPRQNLALGESFIFWKATQSSNNSENKSYGIKVYELIDTYNGYCCGFHVCYTKKSSMSPGIPSSVVMNLMRPYFNKGHRLYIGTYCDSPTLYQDLEENGVLACGPVEAKLSGLGLISKIKFTKDGDFRVAHYNKINHVKVLVQGKEMNFLTTIHARSYVRSNLGSTSSLNSSSFPKNVVEDYNKYMNILDQYDLTTEDNTFKNGRYKHWKKVFCQFFTLALTNAYLLYCDLVMAKGEQPLSKRTFHENLVKEMCTLCLPSQNRKRGSVPEVDDLSRLTERHFLSKVPVNEEYQPQEKKRKYKPKPCAVCHGLACTKDNATKPYRRREVIFECRECGVGLCPIPCFKLYHTERNYKGAFLQLAQDNAADEEHDADHQN</sequence>